<proteinExistence type="predicted"/>
<name>A0A9Q9MFD4_9ACTN</name>
<organism evidence="2 3">
    <name type="scientific">Dactylosporangium aurantiacum</name>
    <dbReference type="NCBI Taxonomy" id="35754"/>
    <lineage>
        <taxon>Bacteria</taxon>
        <taxon>Bacillati</taxon>
        <taxon>Actinomycetota</taxon>
        <taxon>Actinomycetes</taxon>
        <taxon>Micromonosporales</taxon>
        <taxon>Micromonosporaceae</taxon>
        <taxon>Dactylosporangium</taxon>
    </lineage>
</organism>
<dbReference type="KEGG" id="daur:Daura_13410"/>
<dbReference type="EMBL" id="CP073767">
    <property type="protein sequence ID" value="UWZ57068.1"/>
    <property type="molecule type" value="Genomic_DNA"/>
</dbReference>
<protein>
    <submittedName>
        <fullName evidence="2">MBL fold metallo-hydrolase</fullName>
    </submittedName>
</protein>
<dbReference type="PANTHER" id="PTHR43546">
    <property type="entry name" value="UPF0173 METAL-DEPENDENT HYDROLASE MJ1163-RELATED"/>
    <property type="match status" value="1"/>
</dbReference>
<dbReference type="InterPro" id="IPR036866">
    <property type="entry name" value="RibonucZ/Hydroxyglut_hydro"/>
</dbReference>
<reference evidence="2" key="1">
    <citation type="submission" date="2021-04" db="EMBL/GenBank/DDBJ databases">
        <title>Dactylosporangium aurantiacum NRRL B-8018 full assembly.</title>
        <authorList>
            <person name="Hartkoorn R.C."/>
            <person name="Beaudoing E."/>
            <person name="Hot D."/>
        </authorList>
    </citation>
    <scope>NUCLEOTIDE SEQUENCE</scope>
    <source>
        <strain evidence="2">NRRL B-8018</strain>
    </source>
</reference>
<sequence>MSEPRDLNRRVLIRSAVAGTAAVTGLTAAGLAATGGPATAAPAAARSRTATLRWFGTSGWRIDVNGRTVLVDPYLTRFPTGLFTGAFDPATPLRVDADAIGARVGGAETVLVTHTHWDHFNDVPHIAKTVPGVRVLGTLTAYHLALASGVPGGQAVPVKGGENLDFGDYTVEVVASLHSRNAAYSLAFPGVRLTPPPPPQTIGDLPEGDTLAYQVAVAGGPKLFFMGGSDFVERNLTGLAPDVAMVALPSAGVVHDYTRRLLTALDHPRVVVPVHWDNFETPLRNPPPVAAGDAAKLDAFVAAIREASPRSRVLVPAYDTPYTF</sequence>
<dbReference type="SUPFAM" id="SSF56281">
    <property type="entry name" value="Metallo-hydrolase/oxidoreductase"/>
    <property type="match status" value="1"/>
</dbReference>
<dbReference type="InterPro" id="IPR006311">
    <property type="entry name" value="TAT_signal"/>
</dbReference>
<accession>A0A9Q9MFD4</accession>
<dbReference type="InterPro" id="IPR050114">
    <property type="entry name" value="UPF0173_UPF0282_UlaG_hydrolase"/>
</dbReference>
<dbReference type="OrthoDB" id="9789133at2"/>
<dbReference type="PROSITE" id="PS51318">
    <property type="entry name" value="TAT"/>
    <property type="match status" value="1"/>
</dbReference>
<evidence type="ECO:0000313" key="2">
    <source>
        <dbReference type="EMBL" id="UWZ57068.1"/>
    </source>
</evidence>
<dbReference type="Gene3D" id="3.60.15.10">
    <property type="entry name" value="Ribonuclease Z/Hydroxyacylglutathione hydrolase-like"/>
    <property type="match status" value="1"/>
</dbReference>
<feature type="domain" description="Metallo-beta-lactamase" evidence="1">
    <location>
        <begin position="56"/>
        <end position="275"/>
    </location>
</feature>
<keyword evidence="3" id="KW-1185">Reference proteome</keyword>
<dbReference type="Pfam" id="PF13483">
    <property type="entry name" value="Lactamase_B_3"/>
    <property type="match status" value="1"/>
</dbReference>
<dbReference type="SMART" id="SM00849">
    <property type="entry name" value="Lactamase_B"/>
    <property type="match status" value="1"/>
</dbReference>
<gene>
    <name evidence="2" type="ORF">Daura_13410</name>
</gene>
<dbReference type="InterPro" id="IPR001279">
    <property type="entry name" value="Metallo-B-lactamas"/>
</dbReference>
<evidence type="ECO:0000313" key="3">
    <source>
        <dbReference type="Proteomes" id="UP001058003"/>
    </source>
</evidence>
<dbReference type="Proteomes" id="UP001058003">
    <property type="component" value="Chromosome"/>
</dbReference>
<dbReference type="AlphaFoldDB" id="A0A9Q9MFD4"/>
<dbReference type="RefSeq" id="WP_033361499.1">
    <property type="nucleotide sequence ID" value="NZ_CP073767.1"/>
</dbReference>
<evidence type="ECO:0000259" key="1">
    <source>
        <dbReference type="SMART" id="SM00849"/>
    </source>
</evidence>
<dbReference type="PANTHER" id="PTHR43546:SF3">
    <property type="entry name" value="UPF0173 METAL-DEPENDENT HYDROLASE MJ1163"/>
    <property type="match status" value="1"/>
</dbReference>